<dbReference type="EMBL" id="NEVL01000007">
    <property type="protein sequence ID" value="OZI28036.1"/>
    <property type="molecule type" value="Genomic_DNA"/>
</dbReference>
<organism evidence="3 4">
    <name type="scientific">Bordetella genomosp. 1</name>
    <dbReference type="NCBI Taxonomy" id="1395607"/>
    <lineage>
        <taxon>Bacteria</taxon>
        <taxon>Pseudomonadati</taxon>
        <taxon>Pseudomonadota</taxon>
        <taxon>Betaproteobacteria</taxon>
        <taxon>Burkholderiales</taxon>
        <taxon>Alcaligenaceae</taxon>
        <taxon>Bordetella</taxon>
    </lineage>
</organism>
<dbReference type="Proteomes" id="UP000217005">
    <property type="component" value="Unassembled WGS sequence"/>
</dbReference>
<dbReference type="AlphaFoldDB" id="A0A261RSK1"/>
<keyword evidence="1" id="KW-0547">Nucleotide-binding</keyword>
<dbReference type="SUPFAM" id="SSF52540">
    <property type="entry name" value="P-loop containing nucleoside triphosphate hydrolases"/>
    <property type="match status" value="1"/>
</dbReference>
<dbReference type="Gene3D" id="3.40.50.300">
    <property type="entry name" value="P-loop containing nucleotide triphosphate hydrolases"/>
    <property type="match status" value="1"/>
</dbReference>
<evidence type="ECO:0000313" key="3">
    <source>
        <dbReference type="EMBL" id="OZI28036.1"/>
    </source>
</evidence>
<evidence type="ECO:0000256" key="1">
    <source>
        <dbReference type="ARBA" id="ARBA00022741"/>
    </source>
</evidence>
<dbReference type="RefSeq" id="WP_143277277.1">
    <property type="nucleotide sequence ID" value="NZ_NEVL01000007.1"/>
</dbReference>
<evidence type="ECO:0008006" key="5">
    <source>
        <dbReference type="Google" id="ProtNLM"/>
    </source>
</evidence>
<sequence length="496" mass="54575">MQNITFDDSVSTFVGVVAQTLGMNTALSGLLLRDAAGRLTLVTEKPITATLANKLSKNLVAVMAPYVRPGRVVISKETPGVESILAGAFYGWAMARFEHNGEPTIAMVHIVDRRIVGRDWQTQPVRGWEPPGPARVVFASLKGGVGRSTALAVLASDLAYDGKNVLVVDLDLEAPGIGTMLVSSNTRPRYGVLDWMVESNLQDVGPEFLAQMIAPSDFSGGRGVIDVVPAVGSSSDENPQNVLSKLARAYLEDARDGVEATFLTKVGKLLEALSERRTYDAILIDARAGLHETTAASVLGLGADVLFFGMNSTQTFESYRFLLSQIKEALDDQDAIRSTQAYLAHERDDEEEQPKELPLLSQEFIGRIKFIHAKSPKEDVEQTRFRDRLHRMLVEMGFYRTDSIELVHDEPEEGSDAKFVFHPAIGVDDETAPHYAWPIFGSSLYSVFDPFAADDADVKGQPAVDLKQLEPTNYEEAFGEFLKNVRERIRLPRSQT</sequence>
<protein>
    <recommendedName>
        <fullName evidence="5">CobQ/CobB/MinD/ParA nucleotide binding domain-containing protein</fullName>
    </recommendedName>
</protein>
<dbReference type="PANTHER" id="PTHR13696">
    <property type="entry name" value="P-LOOP CONTAINING NUCLEOSIDE TRIPHOSPHATE HYDROLASE"/>
    <property type="match status" value="1"/>
</dbReference>
<dbReference type="InterPro" id="IPR033756">
    <property type="entry name" value="YlxH/NBP35"/>
</dbReference>
<comment type="caution">
    <text evidence="3">The sequence shown here is derived from an EMBL/GenBank/DDBJ whole genome shotgun (WGS) entry which is preliminary data.</text>
</comment>
<dbReference type="PANTHER" id="PTHR13696:SF52">
    <property type="entry name" value="PARA FAMILY PROTEIN CT_582"/>
    <property type="match status" value="1"/>
</dbReference>
<evidence type="ECO:0000313" key="4">
    <source>
        <dbReference type="Proteomes" id="UP000217005"/>
    </source>
</evidence>
<dbReference type="Pfam" id="PF10609">
    <property type="entry name" value="ParA"/>
    <property type="match status" value="1"/>
</dbReference>
<dbReference type="GO" id="GO:0005524">
    <property type="term" value="F:ATP binding"/>
    <property type="evidence" value="ECO:0007669"/>
    <property type="project" value="UniProtKB-KW"/>
</dbReference>
<gene>
    <name evidence="3" type="ORF">CEG14_24255</name>
</gene>
<keyword evidence="2" id="KW-0067">ATP-binding</keyword>
<dbReference type="InterPro" id="IPR027417">
    <property type="entry name" value="P-loop_NTPase"/>
</dbReference>
<dbReference type="InterPro" id="IPR050678">
    <property type="entry name" value="DNA_Partitioning_ATPase"/>
</dbReference>
<accession>A0A261RSK1</accession>
<dbReference type="OrthoDB" id="580767at2"/>
<name>A0A261RSK1_9BORD</name>
<proteinExistence type="predicted"/>
<dbReference type="NCBIfam" id="NF047398">
    <property type="entry name" value="AAA_KGGVGR"/>
    <property type="match status" value="1"/>
</dbReference>
<evidence type="ECO:0000256" key="2">
    <source>
        <dbReference type="ARBA" id="ARBA00022840"/>
    </source>
</evidence>
<reference evidence="3 4" key="1">
    <citation type="submission" date="2017-05" db="EMBL/GenBank/DDBJ databases">
        <title>Complete and WGS of Bordetella genogroups.</title>
        <authorList>
            <person name="Spilker T."/>
            <person name="LiPuma J."/>
        </authorList>
    </citation>
    <scope>NUCLEOTIDE SEQUENCE [LARGE SCALE GENOMIC DNA]</scope>
    <source>
        <strain evidence="3 4">AU17610</strain>
    </source>
</reference>